<dbReference type="EMBL" id="CAFBAA010000035">
    <property type="protein sequence ID" value="CAB4844702.1"/>
    <property type="molecule type" value="Genomic_DNA"/>
</dbReference>
<name>A0A6J7BGV4_9ZZZZ</name>
<reference evidence="1" key="1">
    <citation type="submission" date="2020-05" db="EMBL/GenBank/DDBJ databases">
        <authorList>
            <person name="Chiriac C."/>
            <person name="Salcher M."/>
            <person name="Ghai R."/>
            <person name="Kavagutti S V."/>
        </authorList>
    </citation>
    <scope>NUCLEOTIDE SEQUENCE</scope>
</reference>
<organism evidence="1">
    <name type="scientific">freshwater metagenome</name>
    <dbReference type="NCBI Taxonomy" id="449393"/>
    <lineage>
        <taxon>unclassified sequences</taxon>
        <taxon>metagenomes</taxon>
        <taxon>ecological metagenomes</taxon>
    </lineage>
</organism>
<evidence type="ECO:0000313" key="1">
    <source>
        <dbReference type="EMBL" id="CAB4844702.1"/>
    </source>
</evidence>
<proteinExistence type="predicted"/>
<accession>A0A6J7BGV4</accession>
<gene>
    <name evidence="1" type="ORF">UFOPK3266_01203</name>
</gene>
<protein>
    <submittedName>
        <fullName evidence="1">Unannotated protein</fullName>
    </submittedName>
</protein>
<dbReference type="AlphaFoldDB" id="A0A6J7BGV4"/>
<sequence length="83" mass="8416">MLKTSSGVNEKLVELVDLAGFGSSTLAPSGGMGELAVVSAKPISKDVIGASDAGEEYVPTIFTPSMLSAKLLMVPGRFGAMAI</sequence>